<dbReference type="InterPro" id="IPR001017">
    <property type="entry name" value="DH_E1"/>
</dbReference>
<accession>A0ABP4QS22</accession>
<dbReference type="CDD" id="cd02000">
    <property type="entry name" value="TPP_E1_PDC_ADC_BCADC"/>
    <property type="match status" value="1"/>
</dbReference>
<dbReference type="Pfam" id="PF00676">
    <property type="entry name" value="E1_dh"/>
    <property type="match status" value="1"/>
</dbReference>
<sequence length="331" mass="35326">MSTTPQQLLELYRLMVLTRSVETAIERAHRAGRIAGSFHSSLGQESCAAGVCAALRPSDVVTSNHRGHGHALSKGVSAAAVIAELYKRTHGTSGGRGASMHLHDRASGFYGETAIVAGGVPWAAGVAWAKKRTGSDDIAVSFGGDGAFANGTFAETIRLAKFWEAPCLFVCENNGWAHSMPVERIFGPPGSITEVVRAMGVRAECVDGRDVAAVYEATQELVTHVRGGQPAFLECVVYRVRAHSINDADYRYRGKTDGADWLDSNDPIAAVRHKLDELMAGHAAAVDDDVTRIVAEAVARAEAGQSPTPEDAFKTVYASEGLEWHGQVQVR</sequence>
<dbReference type="EMBL" id="BAAAOS010000074">
    <property type="protein sequence ID" value="GAA1620035.1"/>
    <property type="molecule type" value="Genomic_DNA"/>
</dbReference>
<evidence type="ECO:0000256" key="1">
    <source>
        <dbReference type="ARBA" id="ARBA00001964"/>
    </source>
</evidence>
<dbReference type="InterPro" id="IPR029061">
    <property type="entry name" value="THDP-binding"/>
</dbReference>
<dbReference type="PANTHER" id="PTHR11516:SF41">
    <property type="entry name" value="3-METHYL-2-OXOBUTANOATE DEHYDROGENASE SUBUNIT ALPHA"/>
    <property type="match status" value="1"/>
</dbReference>
<comment type="cofactor">
    <cofactor evidence="1">
        <name>thiamine diphosphate</name>
        <dbReference type="ChEBI" id="CHEBI:58937"/>
    </cofactor>
</comment>
<evidence type="ECO:0000256" key="2">
    <source>
        <dbReference type="ARBA" id="ARBA00023002"/>
    </source>
</evidence>
<protein>
    <submittedName>
        <fullName evidence="5">Thiamine pyrophosphate-dependent dehydrogenase E1 component subunit alpha</fullName>
    </submittedName>
</protein>
<keyword evidence="2" id="KW-0560">Oxidoreductase</keyword>
<dbReference type="SUPFAM" id="SSF52518">
    <property type="entry name" value="Thiamin diphosphate-binding fold (THDP-binding)"/>
    <property type="match status" value="1"/>
</dbReference>
<dbReference type="RefSeq" id="WP_344222689.1">
    <property type="nucleotide sequence ID" value="NZ_BAAAOS010000074.1"/>
</dbReference>
<organism evidence="5 6">
    <name type="scientific">Kribbella sancticallisti</name>
    <dbReference type="NCBI Taxonomy" id="460087"/>
    <lineage>
        <taxon>Bacteria</taxon>
        <taxon>Bacillati</taxon>
        <taxon>Actinomycetota</taxon>
        <taxon>Actinomycetes</taxon>
        <taxon>Propionibacteriales</taxon>
        <taxon>Kribbellaceae</taxon>
        <taxon>Kribbella</taxon>
    </lineage>
</organism>
<comment type="caution">
    <text evidence="5">The sequence shown here is derived from an EMBL/GenBank/DDBJ whole genome shotgun (WGS) entry which is preliminary data.</text>
</comment>
<gene>
    <name evidence="5" type="ORF">GCM10009789_87100</name>
</gene>
<keyword evidence="6" id="KW-1185">Reference proteome</keyword>
<dbReference type="Gene3D" id="3.40.50.970">
    <property type="match status" value="1"/>
</dbReference>
<evidence type="ECO:0000256" key="3">
    <source>
        <dbReference type="ARBA" id="ARBA00023052"/>
    </source>
</evidence>
<keyword evidence="3" id="KW-0786">Thiamine pyrophosphate</keyword>
<name>A0ABP4QS22_9ACTN</name>
<evidence type="ECO:0000313" key="6">
    <source>
        <dbReference type="Proteomes" id="UP001500393"/>
    </source>
</evidence>
<evidence type="ECO:0000313" key="5">
    <source>
        <dbReference type="EMBL" id="GAA1620035.1"/>
    </source>
</evidence>
<evidence type="ECO:0000259" key="4">
    <source>
        <dbReference type="Pfam" id="PF00676"/>
    </source>
</evidence>
<reference evidence="6" key="1">
    <citation type="journal article" date="2019" name="Int. J. Syst. Evol. Microbiol.">
        <title>The Global Catalogue of Microorganisms (GCM) 10K type strain sequencing project: providing services to taxonomists for standard genome sequencing and annotation.</title>
        <authorList>
            <consortium name="The Broad Institute Genomics Platform"/>
            <consortium name="The Broad Institute Genome Sequencing Center for Infectious Disease"/>
            <person name="Wu L."/>
            <person name="Ma J."/>
        </authorList>
    </citation>
    <scope>NUCLEOTIDE SEQUENCE [LARGE SCALE GENOMIC DNA]</scope>
    <source>
        <strain evidence="6">JCM 14969</strain>
    </source>
</reference>
<feature type="domain" description="Dehydrogenase E1 component" evidence="4">
    <location>
        <begin position="13"/>
        <end position="309"/>
    </location>
</feature>
<dbReference type="InterPro" id="IPR050642">
    <property type="entry name" value="PDH_E1_Alpha_Subunit"/>
</dbReference>
<dbReference type="PANTHER" id="PTHR11516">
    <property type="entry name" value="PYRUVATE DEHYDROGENASE E1 COMPONENT, ALPHA SUBUNIT BACTERIAL AND ORGANELLAR"/>
    <property type="match status" value="1"/>
</dbReference>
<dbReference type="Proteomes" id="UP001500393">
    <property type="component" value="Unassembled WGS sequence"/>
</dbReference>
<proteinExistence type="predicted"/>